<dbReference type="GO" id="GO:0016618">
    <property type="term" value="F:hydroxypyruvate reductase [NAD(P)H] activity"/>
    <property type="evidence" value="ECO:0007669"/>
    <property type="project" value="TreeGrafter"/>
</dbReference>
<evidence type="ECO:0000256" key="2">
    <source>
        <dbReference type="ARBA" id="ARBA00023002"/>
    </source>
</evidence>
<dbReference type="SUPFAM" id="SSF51735">
    <property type="entry name" value="NAD(P)-binding Rossmann-fold domains"/>
    <property type="match status" value="1"/>
</dbReference>
<dbReference type="AlphaFoldDB" id="A0A3E2HCF7"/>
<dbReference type="GO" id="GO:0030267">
    <property type="term" value="F:glyoxylate reductase (NADPH) activity"/>
    <property type="evidence" value="ECO:0007669"/>
    <property type="project" value="TreeGrafter"/>
</dbReference>
<dbReference type="InterPro" id="IPR006139">
    <property type="entry name" value="D-isomer_2_OHA_DH_cat_dom"/>
</dbReference>
<keyword evidence="2 4" id="KW-0560">Oxidoreductase</keyword>
<dbReference type="OrthoDB" id="9991913at2759"/>
<dbReference type="Gene3D" id="3.40.50.720">
    <property type="entry name" value="NAD(P)-binding Rossmann-like Domain"/>
    <property type="match status" value="2"/>
</dbReference>
<accession>A0A3E2HCF7</accession>
<feature type="domain" description="D-isomer specific 2-hydroxyacid dehydrogenase catalytic" evidence="5">
    <location>
        <begin position="62"/>
        <end position="337"/>
    </location>
</feature>
<feature type="non-terminal residue" evidence="7">
    <location>
        <position position="348"/>
    </location>
</feature>
<dbReference type="GO" id="GO:0005829">
    <property type="term" value="C:cytosol"/>
    <property type="evidence" value="ECO:0007669"/>
    <property type="project" value="TreeGrafter"/>
</dbReference>
<gene>
    <name evidence="7" type="ORF">B7463_g5238</name>
</gene>
<evidence type="ECO:0000256" key="4">
    <source>
        <dbReference type="RuleBase" id="RU003719"/>
    </source>
</evidence>
<dbReference type="PANTHER" id="PTHR10996">
    <property type="entry name" value="2-HYDROXYACID DEHYDROGENASE-RELATED"/>
    <property type="match status" value="1"/>
</dbReference>
<name>A0A3E2HCF7_SCYLI</name>
<evidence type="ECO:0008006" key="9">
    <source>
        <dbReference type="Google" id="ProtNLM"/>
    </source>
</evidence>
<feature type="non-terminal residue" evidence="7">
    <location>
        <position position="1"/>
    </location>
</feature>
<evidence type="ECO:0000259" key="5">
    <source>
        <dbReference type="Pfam" id="PF00389"/>
    </source>
</evidence>
<organism evidence="7 8">
    <name type="scientific">Scytalidium lignicola</name>
    <name type="common">Hyphomycete</name>
    <dbReference type="NCBI Taxonomy" id="5539"/>
    <lineage>
        <taxon>Eukaryota</taxon>
        <taxon>Fungi</taxon>
        <taxon>Dikarya</taxon>
        <taxon>Ascomycota</taxon>
        <taxon>Pezizomycotina</taxon>
        <taxon>Leotiomycetes</taxon>
        <taxon>Leotiomycetes incertae sedis</taxon>
        <taxon>Scytalidium</taxon>
    </lineage>
</organism>
<comment type="caution">
    <text evidence="7">The sequence shown here is derived from an EMBL/GenBank/DDBJ whole genome shotgun (WGS) entry which is preliminary data.</text>
</comment>
<dbReference type="InterPro" id="IPR050223">
    <property type="entry name" value="D-isomer_2-hydroxyacid_DH"/>
</dbReference>
<dbReference type="InterPro" id="IPR006140">
    <property type="entry name" value="D-isomer_DH_NAD-bd"/>
</dbReference>
<evidence type="ECO:0000256" key="3">
    <source>
        <dbReference type="ARBA" id="ARBA00023027"/>
    </source>
</evidence>
<evidence type="ECO:0000313" key="8">
    <source>
        <dbReference type="Proteomes" id="UP000258309"/>
    </source>
</evidence>
<dbReference type="STRING" id="5539.A0A3E2HCF7"/>
<dbReference type="GO" id="GO:0051287">
    <property type="term" value="F:NAD binding"/>
    <property type="evidence" value="ECO:0007669"/>
    <property type="project" value="InterPro"/>
</dbReference>
<protein>
    <recommendedName>
        <fullName evidence="9">D-isomer specific 2-hydroxyacid dehydrogenase NAD-binding domain-containing protein</fullName>
    </recommendedName>
</protein>
<reference evidence="7 8" key="1">
    <citation type="submission" date="2018-05" db="EMBL/GenBank/DDBJ databases">
        <title>Draft genome sequence of Scytalidium lignicola DSM 105466, a ubiquitous saprotrophic fungus.</title>
        <authorList>
            <person name="Buettner E."/>
            <person name="Gebauer A.M."/>
            <person name="Hofrichter M."/>
            <person name="Liers C."/>
            <person name="Kellner H."/>
        </authorList>
    </citation>
    <scope>NUCLEOTIDE SEQUENCE [LARGE SCALE GENOMIC DNA]</scope>
    <source>
        <strain evidence="7 8">DSM 105466</strain>
    </source>
</reference>
<dbReference type="OMA" id="MRGHDFV"/>
<evidence type="ECO:0000259" key="6">
    <source>
        <dbReference type="Pfam" id="PF02826"/>
    </source>
</evidence>
<evidence type="ECO:0000256" key="1">
    <source>
        <dbReference type="ARBA" id="ARBA00005854"/>
    </source>
</evidence>
<dbReference type="Pfam" id="PF02826">
    <property type="entry name" value="2-Hacid_dh_C"/>
    <property type="match status" value="1"/>
</dbReference>
<dbReference type="FunFam" id="3.40.50.720:FF:000203">
    <property type="entry name" value="D-3-phosphoglycerate dehydrogenase (SerA)"/>
    <property type="match status" value="1"/>
</dbReference>
<evidence type="ECO:0000313" key="7">
    <source>
        <dbReference type="EMBL" id="RFU31070.1"/>
    </source>
</evidence>
<feature type="domain" description="D-isomer specific 2-hydroxyacid dehydrogenase NAD-binding" evidence="6">
    <location>
        <begin position="125"/>
        <end position="304"/>
    </location>
</feature>
<proteinExistence type="inferred from homology"/>
<keyword evidence="3" id="KW-0520">NAD</keyword>
<keyword evidence="8" id="KW-1185">Reference proteome</keyword>
<dbReference type="Pfam" id="PF00389">
    <property type="entry name" value="2-Hacid_dh"/>
    <property type="match status" value="1"/>
</dbReference>
<dbReference type="CDD" id="cd12168">
    <property type="entry name" value="Mand_dh_like"/>
    <property type="match status" value="1"/>
</dbReference>
<dbReference type="Proteomes" id="UP000258309">
    <property type="component" value="Unassembled WGS sequence"/>
</dbReference>
<dbReference type="SUPFAM" id="SSF52283">
    <property type="entry name" value="Formate/glycerate dehydrogenase catalytic domain-like"/>
    <property type="match status" value="1"/>
</dbReference>
<dbReference type="InterPro" id="IPR036291">
    <property type="entry name" value="NAD(P)-bd_dom_sf"/>
</dbReference>
<comment type="similarity">
    <text evidence="1 4">Belongs to the D-isomer specific 2-hydroxyacid dehydrogenase family.</text>
</comment>
<sequence>MAKPTILYVGQPIMFAHEAWAQFEKNFNVLFYDLKTKSEAIEAFSGAGKYSKIDGIVRPNLGQNMLPPLDKELISHLPESCSIVSYCNHGYDGEDTEELERKGVWYCNGAGGATDATADTALFLILSVFRYTTFCELTLREKKSADWFHVEEMCNEAHDPRGKVLGVVGMGEIGAAAAMRAKALGMTIQYFNRKRRTAVEESLGGAIYHDNIESLLKVADCVLIVCPHTPQTHHLLNKDTLKVMKKGSRVVNIARGKCIDESALVDALEEGHIASAGLDVFHDEPIVHPKLLQSWKVTLLPHIGGGTVETNKKFEEIALQNIEAYFLGDGKPLTPVNNVVTRPGAAKI</sequence>
<dbReference type="EMBL" id="NCSJ02000084">
    <property type="protein sequence ID" value="RFU31070.1"/>
    <property type="molecule type" value="Genomic_DNA"/>
</dbReference>
<dbReference type="PANTHER" id="PTHR10996:SF281">
    <property type="entry name" value="D-ISOMER SPECIFIC 2-HYDROXYACID DEHYDROGENASE NAD-BINDING DOMAIN-CONTAINING PROTEIN-RELATED"/>
    <property type="match status" value="1"/>
</dbReference>